<dbReference type="Proteomes" id="UP001499843">
    <property type="component" value="Unassembled WGS sequence"/>
</dbReference>
<keyword evidence="4" id="KW-1185">Reference proteome</keyword>
<evidence type="ECO:0000313" key="3">
    <source>
        <dbReference type="EMBL" id="GAA2210381.1"/>
    </source>
</evidence>
<proteinExistence type="predicted"/>
<feature type="domain" description="Beta-lactamase-related" evidence="2">
    <location>
        <begin position="72"/>
        <end position="359"/>
    </location>
</feature>
<feature type="signal peptide" evidence="1">
    <location>
        <begin position="1"/>
        <end position="25"/>
    </location>
</feature>
<dbReference type="RefSeq" id="WP_344481118.1">
    <property type="nucleotide sequence ID" value="NZ_BAAAQX010000016.1"/>
</dbReference>
<dbReference type="InterPro" id="IPR001466">
    <property type="entry name" value="Beta-lactam-related"/>
</dbReference>
<protein>
    <submittedName>
        <fullName evidence="3">Serine hydrolase domain-containing protein</fullName>
    </submittedName>
</protein>
<comment type="caution">
    <text evidence="3">The sequence shown here is derived from an EMBL/GenBank/DDBJ whole genome shotgun (WGS) entry which is preliminary data.</text>
</comment>
<dbReference type="Pfam" id="PF00144">
    <property type="entry name" value="Beta-lactamase"/>
    <property type="match status" value="1"/>
</dbReference>
<accession>A0ABN3CLX7</accession>
<dbReference type="EMBL" id="BAAAQX010000016">
    <property type="protein sequence ID" value="GAA2210381.1"/>
    <property type="molecule type" value="Genomic_DNA"/>
</dbReference>
<dbReference type="PANTHER" id="PTHR46825">
    <property type="entry name" value="D-ALANYL-D-ALANINE-CARBOXYPEPTIDASE/ENDOPEPTIDASE AMPH"/>
    <property type="match status" value="1"/>
</dbReference>
<feature type="chain" id="PRO_5047358999" evidence="1">
    <location>
        <begin position="26"/>
        <end position="402"/>
    </location>
</feature>
<dbReference type="GO" id="GO:0016787">
    <property type="term" value="F:hydrolase activity"/>
    <property type="evidence" value="ECO:0007669"/>
    <property type="project" value="UniProtKB-KW"/>
</dbReference>
<organism evidence="3 4">
    <name type="scientific">Nonomuraea monospora</name>
    <dbReference type="NCBI Taxonomy" id="568818"/>
    <lineage>
        <taxon>Bacteria</taxon>
        <taxon>Bacillati</taxon>
        <taxon>Actinomycetota</taxon>
        <taxon>Actinomycetes</taxon>
        <taxon>Streptosporangiales</taxon>
        <taxon>Streptosporangiaceae</taxon>
        <taxon>Nonomuraea</taxon>
    </lineage>
</organism>
<reference evidence="3 4" key="1">
    <citation type="journal article" date="2019" name="Int. J. Syst. Evol. Microbiol.">
        <title>The Global Catalogue of Microorganisms (GCM) 10K type strain sequencing project: providing services to taxonomists for standard genome sequencing and annotation.</title>
        <authorList>
            <consortium name="The Broad Institute Genomics Platform"/>
            <consortium name="The Broad Institute Genome Sequencing Center for Infectious Disease"/>
            <person name="Wu L."/>
            <person name="Ma J."/>
        </authorList>
    </citation>
    <scope>NUCLEOTIDE SEQUENCE [LARGE SCALE GENOMIC DNA]</scope>
    <source>
        <strain evidence="3 4">JCM 16114</strain>
    </source>
</reference>
<sequence>MTSPSSRLGAAIVAGALLATAPLTASSAATTHLTEERGGEAATRTGTDVRELRRTLNAIHEAGMYGVYSQATNGPWHWQGAAGVADTRTHRPVRPDMLHRAGSTTKTFTAVAVLQQVRHGRIGLDHPIGDYLPDLIAGDRGTQITVRMLLNHTSHIANYTDTLFPTLEHLDEYRFHSFTPQELVRRGLEAPASGQPGALPGRYSNTGYIILGLLLEKVTGVRAERYITDHVIHKAGLRHTFFPRTPHLTGPHSRAYESAGGALDPPKDYSVYDMSWLWTAGALVSTMDDLNRFYRLLLRGELLDPALLAEMKQTVPIMDGALPRQYGLGLFHERLACDFWGHDGRVLGMETASWSTPDGARQVSFGYNRSGYPFLTGTGELNPIIVAGLEHLSTAVCGTAAS</sequence>
<gene>
    <name evidence="3" type="ORF">GCM10009850_058400</name>
</gene>
<keyword evidence="3" id="KW-0378">Hydrolase</keyword>
<dbReference type="InterPro" id="IPR012338">
    <property type="entry name" value="Beta-lactam/transpept-like"/>
</dbReference>
<evidence type="ECO:0000259" key="2">
    <source>
        <dbReference type="Pfam" id="PF00144"/>
    </source>
</evidence>
<dbReference type="InterPro" id="IPR050491">
    <property type="entry name" value="AmpC-like"/>
</dbReference>
<dbReference type="Gene3D" id="3.40.710.10">
    <property type="entry name" value="DD-peptidase/beta-lactamase superfamily"/>
    <property type="match status" value="1"/>
</dbReference>
<evidence type="ECO:0000256" key="1">
    <source>
        <dbReference type="SAM" id="SignalP"/>
    </source>
</evidence>
<keyword evidence="1" id="KW-0732">Signal</keyword>
<name>A0ABN3CLX7_9ACTN</name>
<evidence type="ECO:0000313" key="4">
    <source>
        <dbReference type="Proteomes" id="UP001499843"/>
    </source>
</evidence>
<dbReference type="PANTHER" id="PTHR46825:SF7">
    <property type="entry name" value="D-ALANYL-D-ALANINE CARBOXYPEPTIDASE"/>
    <property type="match status" value="1"/>
</dbReference>
<dbReference type="SUPFAM" id="SSF56601">
    <property type="entry name" value="beta-lactamase/transpeptidase-like"/>
    <property type="match status" value="1"/>
</dbReference>